<dbReference type="CDD" id="cd16441">
    <property type="entry name" value="beta_Kdo_transferase_KpsS"/>
    <property type="match status" value="1"/>
</dbReference>
<dbReference type="Pfam" id="PF05159">
    <property type="entry name" value="Capsule_synth"/>
    <property type="match status" value="1"/>
</dbReference>
<dbReference type="Proteomes" id="UP000186997">
    <property type="component" value="Unassembled WGS sequence"/>
</dbReference>
<proteinExistence type="predicted"/>
<dbReference type="InterPro" id="IPR007833">
    <property type="entry name" value="Capsule_polysaccharide_synth"/>
</dbReference>
<evidence type="ECO:0000313" key="2">
    <source>
        <dbReference type="Proteomes" id="UP000186997"/>
    </source>
</evidence>
<keyword evidence="2" id="KW-1185">Reference proteome</keyword>
<reference evidence="2" key="1">
    <citation type="submission" date="2017-01" db="EMBL/GenBank/DDBJ databases">
        <authorList>
            <person name="Varghese N."/>
            <person name="Submissions S."/>
        </authorList>
    </citation>
    <scope>NUCLEOTIDE SEQUENCE [LARGE SCALE GENOMIC DNA]</scope>
    <source>
        <strain evidence="2">DSM 29591</strain>
    </source>
</reference>
<dbReference type="RefSeq" id="WP_076659058.1">
    <property type="nucleotide sequence ID" value="NZ_FTPR01000001.1"/>
</dbReference>
<dbReference type="GO" id="GO:0015774">
    <property type="term" value="P:polysaccharide transport"/>
    <property type="evidence" value="ECO:0007669"/>
    <property type="project" value="InterPro"/>
</dbReference>
<dbReference type="EMBL" id="FTPR01000001">
    <property type="protein sequence ID" value="SIT82802.1"/>
    <property type="molecule type" value="Genomic_DNA"/>
</dbReference>
<name>A0A1R3WW86_9RHOB</name>
<accession>A0A1R3WW86</accession>
<dbReference type="AlphaFoldDB" id="A0A1R3WW86"/>
<gene>
    <name evidence="1" type="ORF">SAMN05421665_1540</name>
</gene>
<dbReference type="GO" id="GO:0000271">
    <property type="term" value="P:polysaccharide biosynthetic process"/>
    <property type="evidence" value="ECO:0007669"/>
    <property type="project" value="InterPro"/>
</dbReference>
<dbReference type="STRING" id="287098.SAMN05421665_1540"/>
<protein>
    <submittedName>
        <fullName evidence="1">Capsular polysaccharide export protein</fullName>
    </submittedName>
</protein>
<sequence length="431" mass="48862">MPNQKSFLFLQGPHGPFFRQLGRMLRRAGANVWRVGFNAGDAAFWGRAPGYIPFQQDLGTWPATLATILQDHAITDIVLYGDTRPTHAEAVRQAKALGLRVHVFEEGYLRPYWVTYERGGSNGHSRLMDISVDEMRDRLAQSDVDLPTPPAHWGDMRQHIFYGALYHWFVMFRNHRYPGFKPHRALPVHREALLYTKRLLLMPFLRLHRRWATRLIKAGGYPYHIALLQLEHDASFQAHSPFATMQDFIAEVIAGFAKGAPAHHHLVFKAHPLESGQSPLRRMIHTLAKDHGIYARTHYLRGGKLAQILGDARSAVTVNSTAGQQALWRGIPLKAFGTAVYSKPEFVSDLLLPAFFAAPERPDAKAYRTYRQFLLETSQVPGGFYSASGRQQLLRHLVDMMLQDADPYDALLPRQSQASPPLRVVQRGPLQ</sequence>
<organism evidence="1 2">
    <name type="scientific">Yoonia rosea</name>
    <dbReference type="NCBI Taxonomy" id="287098"/>
    <lineage>
        <taxon>Bacteria</taxon>
        <taxon>Pseudomonadati</taxon>
        <taxon>Pseudomonadota</taxon>
        <taxon>Alphaproteobacteria</taxon>
        <taxon>Rhodobacterales</taxon>
        <taxon>Paracoccaceae</taxon>
        <taxon>Yoonia</taxon>
    </lineage>
</organism>
<dbReference type="OrthoDB" id="9794206at2"/>
<evidence type="ECO:0000313" key="1">
    <source>
        <dbReference type="EMBL" id="SIT82802.1"/>
    </source>
</evidence>